<evidence type="ECO:0000313" key="3">
    <source>
        <dbReference type="EMBL" id="MBM3317384.1"/>
    </source>
</evidence>
<protein>
    <recommendedName>
        <fullName evidence="2">FlgD/Vpr Ig-like domain-containing protein</fullName>
    </recommendedName>
</protein>
<dbReference type="Proteomes" id="UP000748308">
    <property type="component" value="Unassembled WGS sequence"/>
</dbReference>
<dbReference type="SUPFAM" id="SSF51004">
    <property type="entry name" value="C-terminal (heme d1) domain of cytochrome cd1-nitrite reductase"/>
    <property type="match status" value="2"/>
</dbReference>
<reference evidence="3" key="1">
    <citation type="submission" date="2019-03" db="EMBL/GenBank/DDBJ databases">
        <title>Lake Tanganyika Metagenome-Assembled Genomes (MAGs).</title>
        <authorList>
            <person name="Tran P."/>
        </authorList>
    </citation>
    <scope>NUCLEOTIDE SEQUENCE</scope>
    <source>
        <strain evidence="3">M_DeepCast_400m_m2_100</strain>
    </source>
</reference>
<evidence type="ECO:0000259" key="2">
    <source>
        <dbReference type="Pfam" id="PF13860"/>
    </source>
</evidence>
<dbReference type="PANTHER" id="PTHR47197">
    <property type="entry name" value="PROTEIN NIRF"/>
    <property type="match status" value="1"/>
</dbReference>
<comment type="caution">
    <text evidence="3">The sequence shown here is derived from an EMBL/GenBank/DDBJ whole genome shotgun (WGS) entry which is preliminary data.</text>
</comment>
<evidence type="ECO:0000256" key="1">
    <source>
        <dbReference type="SAM" id="SignalP"/>
    </source>
</evidence>
<name>A0A938BLU9_UNCEI</name>
<organism evidence="3 4">
    <name type="scientific">Eiseniibacteriota bacterium</name>
    <dbReference type="NCBI Taxonomy" id="2212470"/>
    <lineage>
        <taxon>Bacteria</taxon>
        <taxon>Candidatus Eiseniibacteriota</taxon>
    </lineage>
</organism>
<dbReference type="InterPro" id="IPR011048">
    <property type="entry name" value="Haem_d1_sf"/>
</dbReference>
<dbReference type="InterPro" id="IPR051200">
    <property type="entry name" value="Host-pathogen_enzymatic-act"/>
</dbReference>
<dbReference type="PANTHER" id="PTHR47197:SF3">
    <property type="entry name" value="DIHYDRO-HEME D1 DEHYDROGENASE"/>
    <property type="match status" value="1"/>
</dbReference>
<dbReference type="Pfam" id="PF08309">
    <property type="entry name" value="LVIVD"/>
    <property type="match status" value="9"/>
</dbReference>
<feature type="domain" description="FlgD/Vpr Ig-like" evidence="2">
    <location>
        <begin position="695"/>
        <end position="739"/>
    </location>
</feature>
<proteinExistence type="predicted"/>
<dbReference type="InterPro" id="IPR013211">
    <property type="entry name" value="LVIVD"/>
</dbReference>
<dbReference type="EMBL" id="VGIY01000116">
    <property type="protein sequence ID" value="MBM3317384.1"/>
    <property type="molecule type" value="Genomic_DNA"/>
</dbReference>
<evidence type="ECO:0000313" key="4">
    <source>
        <dbReference type="Proteomes" id="UP000748308"/>
    </source>
</evidence>
<accession>A0A938BLU9</accession>
<sequence>MDADTNHSTWGRGRRRAGIRQQCAAWTLMLAAAVQAPVAQAACADYLSHMRWIGGLETVGWFEAIAVGGDHAFALHSQFGIVAVDITDPGAIIAVDVLPMPGEPLDIALQGSLAYLAAGSGGLRIVDISDPLSMSTVGSLDLAGGAFGIAVQGDYAYLANWQQGLVIVDVSNPGSPLPAGALPGSEWGTAGVAVSGDYAYVAQGNRLLIVDISDPSYPWVMHMIAVTPTAIDVAVAGDYVYVVSDQGGLVVVNVSNILFPVVTATLAMDNCRSIALGGERAFVSQEHHGLSVVDISDPFAPAVEAGVLVSALAAAVAGDHAFVAGVGGIQVIDIQTVSRPAMVGSVAIGGYAAGLDVADGRAYVPVIDAYWGGGLQIIDVSDPTAPASVSYTELGAADEVSVEGARAYLTQRHVDGWRVQRLDVTDPLNPVECGRLEFSRDTHSLRVAGSRPCVLEGWGEPTGHLRVMDASLPDTLLLTGSVALNRPRRMELAGDYAFVSQADSESALVVVDVSDPFSPAIVAAWPSPSPEAGAGALALHGSFLYVVIEEYPIHTLHVVDISNPLAPLSRGHHPLPPWMSCYHLTAGDGHLYVVLSHTNAGDWMQVFDLVDPAAPAPAGGMWVGSQQAQGVVVFGESVCLTFFEEGLRIAPAQCSSIAAVPLDDLRPRFLLSPPFPNPVAQGTELCLRLPGSGHAALAIWDVNGRPVRRLREGLLSAGEHRIAWDGRDDERRPVPQGVYFARLRWRGAEESTRLVVVR</sequence>
<feature type="chain" id="PRO_5037321464" description="FlgD/Vpr Ig-like domain-containing protein" evidence="1">
    <location>
        <begin position="42"/>
        <end position="758"/>
    </location>
</feature>
<gene>
    <name evidence="3" type="ORF">FJY75_05985</name>
</gene>
<feature type="signal peptide" evidence="1">
    <location>
        <begin position="1"/>
        <end position="41"/>
    </location>
</feature>
<dbReference type="Gene3D" id="2.60.40.4070">
    <property type="match status" value="1"/>
</dbReference>
<dbReference type="Pfam" id="PF13860">
    <property type="entry name" value="FlgD_ig"/>
    <property type="match status" value="1"/>
</dbReference>
<keyword evidence="1" id="KW-0732">Signal</keyword>
<dbReference type="InterPro" id="IPR025965">
    <property type="entry name" value="FlgD/Vpr_Ig-like"/>
</dbReference>
<dbReference type="AlphaFoldDB" id="A0A938BLU9"/>